<feature type="transmembrane region" description="Helical" evidence="2">
    <location>
        <begin position="43"/>
        <end position="68"/>
    </location>
</feature>
<protein>
    <submittedName>
        <fullName evidence="3">Uncharacterized protein</fullName>
    </submittedName>
</protein>
<dbReference type="AlphaFoldDB" id="A0A4D6NRJ0"/>
<keyword evidence="2" id="KW-0812">Transmembrane</keyword>
<sequence>MPATPDRSYERTLIWIIAAVLFACVLVGGGCLIEFLILPESKVPSWILVLGFFLLSLPWVFWLLTFLYQIFSRCCGRRIGFDVEKKGDGGSGGGATATGDDDGADVKPNANGIGRNLSVASHESQMPLAKSMAS</sequence>
<feature type="region of interest" description="Disordered" evidence="1">
    <location>
        <begin position="82"/>
        <end position="134"/>
    </location>
</feature>
<gene>
    <name evidence="3" type="ORF">DEO72_LG11g2117</name>
</gene>
<accession>A0A4D6NRJ0</accession>
<evidence type="ECO:0000256" key="1">
    <source>
        <dbReference type="SAM" id="MobiDB-lite"/>
    </source>
</evidence>
<dbReference type="PROSITE" id="PS51257">
    <property type="entry name" value="PROKAR_LIPOPROTEIN"/>
    <property type="match status" value="1"/>
</dbReference>
<dbReference type="PANTHER" id="PTHR34964:SF1">
    <property type="entry name" value="MEMBRANE LIPOPROTEIN"/>
    <property type="match status" value="1"/>
</dbReference>
<keyword evidence="4" id="KW-1185">Reference proteome</keyword>
<proteinExistence type="predicted"/>
<dbReference type="Proteomes" id="UP000501690">
    <property type="component" value="Linkage Group LG11"/>
</dbReference>
<keyword evidence="2" id="KW-1133">Transmembrane helix</keyword>
<reference evidence="3 4" key="1">
    <citation type="submission" date="2019-04" db="EMBL/GenBank/DDBJ databases">
        <title>An improved genome assembly and genetic linkage map for asparagus bean, Vigna unguiculata ssp. sesquipedialis.</title>
        <authorList>
            <person name="Xia Q."/>
            <person name="Zhang R."/>
            <person name="Dong Y."/>
        </authorList>
    </citation>
    <scope>NUCLEOTIDE SEQUENCE [LARGE SCALE GENOMIC DNA]</scope>
    <source>
        <tissue evidence="3">Leaf</tissue>
    </source>
</reference>
<feature type="transmembrane region" description="Helical" evidence="2">
    <location>
        <begin position="12"/>
        <end position="37"/>
    </location>
</feature>
<organism evidence="3 4">
    <name type="scientific">Vigna unguiculata</name>
    <name type="common">Cowpea</name>
    <dbReference type="NCBI Taxonomy" id="3917"/>
    <lineage>
        <taxon>Eukaryota</taxon>
        <taxon>Viridiplantae</taxon>
        <taxon>Streptophyta</taxon>
        <taxon>Embryophyta</taxon>
        <taxon>Tracheophyta</taxon>
        <taxon>Spermatophyta</taxon>
        <taxon>Magnoliopsida</taxon>
        <taxon>eudicotyledons</taxon>
        <taxon>Gunneridae</taxon>
        <taxon>Pentapetalae</taxon>
        <taxon>rosids</taxon>
        <taxon>fabids</taxon>
        <taxon>Fabales</taxon>
        <taxon>Fabaceae</taxon>
        <taxon>Papilionoideae</taxon>
        <taxon>50 kb inversion clade</taxon>
        <taxon>NPAAA clade</taxon>
        <taxon>indigoferoid/millettioid clade</taxon>
        <taxon>Phaseoleae</taxon>
        <taxon>Vigna</taxon>
    </lineage>
</organism>
<evidence type="ECO:0000313" key="3">
    <source>
        <dbReference type="EMBL" id="QCE15109.1"/>
    </source>
</evidence>
<dbReference type="PANTHER" id="PTHR34964">
    <property type="entry name" value="MEMBRANE LIPOPROTEIN-RELATED"/>
    <property type="match status" value="1"/>
</dbReference>
<evidence type="ECO:0000313" key="4">
    <source>
        <dbReference type="Proteomes" id="UP000501690"/>
    </source>
</evidence>
<dbReference type="EMBL" id="CP039355">
    <property type="protein sequence ID" value="QCE15109.1"/>
    <property type="molecule type" value="Genomic_DNA"/>
</dbReference>
<keyword evidence="2" id="KW-0472">Membrane</keyword>
<evidence type="ECO:0000256" key="2">
    <source>
        <dbReference type="SAM" id="Phobius"/>
    </source>
</evidence>
<name>A0A4D6NRJ0_VIGUN</name>